<dbReference type="OrthoDB" id="10072024at2759"/>
<dbReference type="EMBL" id="CABITT030000002">
    <property type="protein sequence ID" value="VVA93645.1"/>
    <property type="molecule type" value="Genomic_DNA"/>
</dbReference>
<dbReference type="AlphaFoldDB" id="A0A565AYR4"/>
<feature type="compositionally biased region" description="Basic and acidic residues" evidence="1">
    <location>
        <begin position="485"/>
        <end position="500"/>
    </location>
</feature>
<feature type="region of interest" description="Disordered" evidence="1">
    <location>
        <begin position="313"/>
        <end position="341"/>
    </location>
</feature>
<comment type="caution">
    <text evidence="2">The sequence shown here is derived from an EMBL/GenBank/DDBJ whole genome shotgun (WGS) entry which is preliminary data.</text>
</comment>
<protein>
    <recommendedName>
        <fullName evidence="4">MBD domain-containing protein</fullName>
    </recommendedName>
</protein>
<keyword evidence="3" id="KW-1185">Reference proteome</keyword>
<evidence type="ECO:0008006" key="4">
    <source>
        <dbReference type="Google" id="ProtNLM"/>
    </source>
</evidence>
<dbReference type="PANTHER" id="PTHR34067">
    <property type="entry name" value="OS04G0193200 PROTEIN"/>
    <property type="match status" value="1"/>
</dbReference>
<feature type="compositionally biased region" description="Basic and acidic residues" evidence="1">
    <location>
        <begin position="313"/>
        <end position="324"/>
    </location>
</feature>
<reference evidence="2" key="1">
    <citation type="submission" date="2019-07" db="EMBL/GenBank/DDBJ databases">
        <authorList>
            <person name="Dittberner H."/>
        </authorList>
    </citation>
    <scope>NUCLEOTIDE SEQUENCE [LARGE SCALE GENOMIC DNA]</scope>
</reference>
<name>A0A565AYR4_9BRAS</name>
<feature type="compositionally biased region" description="Polar residues" evidence="1">
    <location>
        <begin position="508"/>
        <end position="530"/>
    </location>
</feature>
<sequence>MSRQLPPSVTADTTPDWLPAGWISHSTVLKRGRQTRTYTNLRTGKKFSTKDQVLEYIKMEKIQVKRESAIERTKASLKAVQDSVAARARPSWLPDDWIMEPRIGGYGGNPYTMYVNMSTGFKTISKKEVLEYQYTMDSESESEASLGKVEETETNYISYDYDMDEEDYSENEYVKYKGSRVNVENSSNVTSTPLRSQPERMQKLESRAKTQCVFEDEDMSSDSDIKLPDAKALKEEGCNEANDLEEARVVSHLAESEGNLHDVVAGCVDKAREIPGLTGSFSIEINLECEPASNKSGTEGIATRNIELHLSDSSKVEDKIEEPLKAQAEQEETANESRSSVFFPYREAPSHSALVFENSNARSSPEDLSNTMGLGLNPQEKNIGGSKKQRMNTETCSPKNIKKKDTEAPTKLGKKGSPSVGVENKPIEWPEPCPNFPFEPLTRSLQVEDDSVIRRYLEEHSAAAGSGDSNLPLPDFGLPSFSDIKISRDEEPESKEKKYPDPPCVPVASSSLPTYNAMGTTTMQQRVAGN</sequence>
<feature type="region of interest" description="Disordered" evidence="1">
    <location>
        <begin position="356"/>
        <end position="433"/>
    </location>
</feature>
<organism evidence="2 3">
    <name type="scientific">Arabis nemorensis</name>
    <dbReference type="NCBI Taxonomy" id="586526"/>
    <lineage>
        <taxon>Eukaryota</taxon>
        <taxon>Viridiplantae</taxon>
        <taxon>Streptophyta</taxon>
        <taxon>Embryophyta</taxon>
        <taxon>Tracheophyta</taxon>
        <taxon>Spermatophyta</taxon>
        <taxon>Magnoliopsida</taxon>
        <taxon>eudicotyledons</taxon>
        <taxon>Gunneridae</taxon>
        <taxon>Pentapetalae</taxon>
        <taxon>rosids</taxon>
        <taxon>malvids</taxon>
        <taxon>Brassicales</taxon>
        <taxon>Brassicaceae</taxon>
        <taxon>Arabideae</taxon>
        <taxon>Arabis</taxon>
    </lineage>
</organism>
<dbReference type="InterPro" id="IPR038945">
    <property type="entry name" value="MBD13-like"/>
</dbReference>
<feature type="compositionally biased region" description="Polar residues" evidence="1">
    <location>
        <begin position="357"/>
        <end position="372"/>
    </location>
</feature>
<evidence type="ECO:0000256" key="1">
    <source>
        <dbReference type="SAM" id="MobiDB-lite"/>
    </source>
</evidence>
<accession>A0A565AYR4</accession>
<evidence type="ECO:0000313" key="3">
    <source>
        <dbReference type="Proteomes" id="UP000489600"/>
    </source>
</evidence>
<evidence type="ECO:0000313" key="2">
    <source>
        <dbReference type="EMBL" id="VVA93645.1"/>
    </source>
</evidence>
<gene>
    <name evidence="2" type="ORF">ANE_LOCUS4090</name>
</gene>
<dbReference type="Proteomes" id="UP000489600">
    <property type="component" value="Unassembled WGS sequence"/>
</dbReference>
<feature type="region of interest" description="Disordered" evidence="1">
    <location>
        <begin position="461"/>
        <end position="530"/>
    </location>
</feature>
<dbReference type="PANTHER" id="PTHR34067:SF20">
    <property type="entry name" value="OS08G0206700 PROTEIN"/>
    <property type="match status" value="1"/>
</dbReference>
<proteinExistence type="predicted"/>